<evidence type="ECO:0000256" key="7">
    <source>
        <dbReference type="ARBA" id="ARBA00023180"/>
    </source>
</evidence>
<dbReference type="Proteomes" id="UP001498398">
    <property type="component" value="Unassembled WGS sequence"/>
</dbReference>
<evidence type="ECO:0000313" key="10">
    <source>
        <dbReference type="Proteomes" id="UP001498398"/>
    </source>
</evidence>
<evidence type="ECO:0000256" key="6">
    <source>
        <dbReference type="ARBA" id="ARBA00023002"/>
    </source>
</evidence>
<dbReference type="SUPFAM" id="SSF51905">
    <property type="entry name" value="FAD/NAD(P)-binding domain"/>
    <property type="match status" value="1"/>
</dbReference>
<dbReference type="InterPro" id="IPR007867">
    <property type="entry name" value="GMC_OxRtase_C"/>
</dbReference>
<dbReference type="Gene3D" id="3.50.50.60">
    <property type="entry name" value="FAD/NAD(P)-binding domain"/>
    <property type="match status" value="1"/>
</dbReference>
<dbReference type="PANTHER" id="PTHR11552">
    <property type="entry name" value="GLUCOSE-METHANOL-CHOLINE GMC OXIDOREDUCTASE"/>
    <property type="match status" value="1"/>
</dbReference>
<comment type="cofactor">
    <cofactor evidence="1">
        <name>FAD</name>
        <dbReference type="ChEBI" id="CHEBI:57692"/>
    </cofactor>
</comment>
<dbReference type="SUPFAM" id="SSF54373">
    <property type="entry name" value="FAD-linked reductases, C-terminal domain"/>
    <property type="match status" value="1"/>
</dbReference>
<protein>
    <recommendedName>
        <fullName evidence="8">Glucose-methanol-choline oxidoreductase C-terminal domain-containing protein</fullName>
    </recommendedName>
</protein>
<keyword evidence="6" id="KW-0560">Oxidoreductase</keyword>
<evidence type="ECO:0000313" key="9">
    <source>
        <dbReference type="EMBL" id="KAK7451134.1"/>
    </source>
</evidence>
<feature type="domain" description="Glucose-methanol-choline oxidoreductase C-terminal" evidence="8">
    <location>
        <begin position="25"/>
        <end position="179"/>
    </location>
</feature>
<organism evidence="9 10">
    <name type="scientific">Marasmiellus scandens</name>
    <dbReference type="NCBI Taxonomy" id="2682957"/>
    <lineage>
        <taxon>Eukaryota</taxon>
        <taxon>Fungi</taxon>
        <taxon>Dikarya</taxon>
        <taxon>Basidiomycota</taxon>
        <taxon>Agaricomycotina</taxon>
        <taxon>Agaricomycetes</taxon>
        <taxon>Agaricomycetidae</taxon>
        <taxon>Agaricales</taxon>
        <taxon>Marasmiineae</taxon>
        <taxon>Omphalotaceae</taxon>
        <taxon>Marasmiellus</taxon>
    </lineage>
</organism>
<dbReference type="Pfam" id="PF05199">
    <property type="entry name" value="GMC_oxred_C"/>
    <property type="match status" value="1"/>
</dbReference>
<dbReference type="InterPro" id="IPR012132">
    <property type="entry name" value="GMC_OxRdtase"/>
</dbReference>
<evidence type="ECO:0000256" key="3">
    <source>
        <dbReference type="ARBA" id="ARBA00022630"/>
    </source>
</evidence>
<evidence type="ECO:0000256" key="5">
    <source>
        <dbReference type="ARBA" id="ARBA00022827"/>
    </source>
</evidence>
<evidence type="ECO:0000256" key="4">
    <source>
        <dbReference type="ARBA" id="ARBA00022729"/>
    </source>
</evidence>
<keyword evidence="7" id="KW-0325">Glycoprotein</keyword>
<comment type="caution">
    <text evidence="9">The sequence shown here is derived from an EMBL/GenBank/DDBJ whole genome shotgun (WGS) entry which is preliminary data.</text>
</comment>
<dbReference type="EMBL" id="JBANRG010000032">
    <property type="protein sequence ID" value="KAK7451134.1"/>
    <property type="molecule type" value="Genomic_DNA"/>
</dbReference>
<reference evidence="9 10" key="1">
    <citation type="submission" date="2024-01" db="EMBL/GenBank/DDBJ databases">
        <title>A draft genome for the cacao thread blight pathogen Marasmiellus scandens.</title>
        <authorList>
            <person name="Baruah I.K."/>
            <person name="Leung J."/>
            <person name="Bukari Y."/>
            <person name="Amoako-Attah I."/>
            <person name="Meinhardt L.W."/>
            <person name="Bailey B.A."/>
            <person name="Cohen S.P."/>
        </authorList>
    </citation>
    <scope>NUCLEOTIDE SEQUENCE [LARGE SCALE GENOMIC DNA]</scope>
    <source>
        <strain evidence="9 10">GH-19</strain>
    </source>
</reference>
<dbReference type="InterPro" id="IPR036188">
    <property type="entry name" value="FAD/NAD-bd_sf"/>
</dbReference>
<accession>A0ABR1J9B0</accession>
<comment type="similarity">
    <text evidence="2">Belongs to the GMC oxidoreductase family.</text>
</comment>
<gene>
    <name evidence="9" type="ORF">VKT23_012811</name>
</gene>
<keyword evidence="5" id="KW-0274">FAD</keyword>
<sequence length="191" mass="21138">MNWSLIKQADDTVQLQFYTTDLHTYSRGYVHANSSDPTATVTLDPKYLSAEHDLWYLSRAVAYTRNITSTQPLASIIDSEVTPGANYSSSEDVQEWLRPNFRTMSIRFSYPSFNSLTASFSCNRSHFVGTTAALPREEGGVVDPESFIVYGTSNVRVVDCGVIPLLPGIHTSSFAYALGEMAADVIKKTEC</sequence>
<dbReference type="Gene3D" id="3.30.560.10">
    <property type="entry name" value="Glucose Oxidase, domain 3"/>
    <property type="match status" value="1"/>
</dbReference>
<evidence type="ECO:0000256" key="2">
    <source>
        <dbReference type="ARBA" id="ARBA00010790"/>
    </source>
</evidence>
<evidence type="ECO:0000256" key="1">
    <source>
        <dbReference type="ARBA" id="ARBA00001974"/>
    </source>
</evidence>
<name>A0ABR1J9B0_9AGAR</name>
<proteinExistence type="inferred from homology"/>
<keyword evidence="3" id="KW-0285">Flavoprotein</keyword>
<evidence type="ECO:0000259" key="8">
    <source>
        <dbReference type="Pfam" id="PF05199"/>
    </source>
</evidence>
<dbReference type="PANTHER" id="PTHR11552:SF201">
    <property type="entry name" value="GLUCOSE-METHANOL-CHOLINE OXIDOREDUCTASE N-TERMINAL DOMAIN-CONTAINING PROTEIN"/>
    <property type="match status" value="1"/>
</dbReference>
<keyword evidence="4" id="KW-0732">Signal</keyword>
<keyword evidence="10" id="KW-1185">Reference proteome</keyword>